<dbReference type="InterPro" id="IPR051536">
    <property type="entry name" value="UDG_Type-4/5"/>
</dbReference>
<evidence type="ECO:0000256" key="5">
    <source>
        <dbReference type="ARBA" id="ARBA00023004"/>
    </source>
</evidence>
<keyword evidence="7" id="KW-0234">DNA repair</keyword>
<dbReference type="InterPro" id="IPR036895">
    <property type="entry name" value="Uracil-DNA_glycosylase-like_sf"/>
</dbReference>
<keyword evidence="6" id="KW-0411">Iron-sulfur</keyword>
<gene>
    <name evidence="9" type="ORF">TsocGM_04830</name>
</gene>
<dbReference type="OrthoDB" id="9789139at2"/>
<accession>A0A432MNA5</accession>
<feature type="domain" description="Uracil-DNA glycosylase-like" evidence="8">
    <location>
        <begin position="42"/>
        <end position="210"/>
    </location>
</feature>
<evidence type="ECO:0000256" key="4">
    <source>
        <dbReference type="ARBA" id="ARBA00022801"/>
    </source>
</evidence>
<evidence type="ECO:0000256" key="1">
    <source>
        <dbReference type="ARBA" id="ARBA00022485"/>
    </source>
</evidence>
<organism evidence="9 10">
    <name type="scientific">Tautonia sociabilis</name>
    <dbReference type="NCBI Taxonomy" id="2080755"/>
    <lineage>
        <taxon>Bacteria</taxon>
        <taxon>Pseudomonadati</taxon>
        <taxon>Planctomycetota</taxon>
        <taxon>Planctomycetia</taxon>
        <taxon>Isosphaerales</taxon>
        <taxon>Isosphaeraceae</taxon>
        <taxon>Tautonia</taxon>
    </lineage>
</organism>
<keyword evidence="1" id="KW-0004">4Fe-4S</keyword>
<reference evidence="9 10" key="2">
    <citation type="submission" date="2019-01" db="EMBL/GenBank/DDBJ databases">
        <title>Tautonia sociabilis, a novel thermotolerant planctomycete of Isosphaeraceae family, isolated from a 4000 m deep subterranean habitat.</title>
        <authorList>
            <person name="Kovaleva O.L."/>
            <person name="Elcheninov A.G."/>
            <person name="Van Heerden E."/>
            <person name="Toshchakov S.V."/>
            <person name="Novikov A."/>
            <person name="Bonch-Osmolovskaya E.A."/>
            <person name="Kublanov I.V."/>
        </authorList>
    </citation>
    <scope>NUCLEOTIDE SEQUENCE [LARGE SCALE GENOMIC DNA]</scope>
    <source>
        <strain evidence="9 10">GM2012</strain>
    </source>
</reference>
<evidence type="ECO:0000256" key="6">
    <source>
        <dbReference type="ARBA" id="ARBA00023014"/>
    </source>
</evidence>
<dbReference type="GO" id="GO:0097506">
    <property type="term" value="F:deaminated base DNA N-glycosylase activity"/>
    <property type="evidence" value="ECO:0007669"/>
    <property type="project" value="UniProtKB-ARBA"/>
</dbReference>
<evidence type="ECO:0000313" key="10">
    <source>
        <dbReference type="Proteomes" id="UP000280296"/>
    </source>
</evidence>
<dbReference type="Pfam" id="PF03167">
    <property type="entry name" value="UDG"/>
    <property type="match status" value="1"/>
</dbReference>
<dbReference type="SUPFAM" id="SSF52141">
    <property type="entry name" value="Uracil-DNA glycosylase-like"/>
    <property type="match status" value="1"/>
</dbReference>
<dbReference type="GO" id="GO:0051539">
    <property type="term" value="F:4 iron, 4 sulfur cluster binding"/>
    <property type="evidence" value="ECO:0007669"/>
    <property type="project" value="UniProtKB-KW"/>
</dbReference>
<dbReference type="InterPro" id="IPR005122">
    <property type="entry name" value="Uracil-DNA_glycosylase-like"/>
</dbReference>
<keyword evidence="10" id="KW-1185">Reference proteome</keyword>
<keyword evidence="4" id="KW-0378">Hydrolase</keyword>
<dbReference type="GO" id="GO:0046872">
    <property type="term" value="F:metal ion binding"/>
    <property type="evidence" value="ECO:0007669"/>
    <property type="project" value="UniProtKB-KW"/>
</dbReference>
<dbReference type="Proteomes" id="UP000280296">
    <property type="component" value="Unassembled WGS sequence"/>
</dbReference>
<dbReference type="PANTHER" id="PTHR33693">
    <property type="entry name" value="TYPE-5 URACIL-DNA GLYCOSYLASE"/>
    <property type="match status" value="1"/>
</dbReference>
<keyword evidence="3" id="KW-0227">DNA damage</keyword>
<keyword evidence="5" id="KW-0408">Iron</keyword>
<dbReference type="PANTHER" id="PTHR33693:SF1">
    <property type="entry name" value="TYPE-4 URACIL-DNA GLYCOSYLASE"/>
    <property type="match status" value="1"/>
</dbReference>
<evidence type="ECO:0000256" key="7">
    <source>
        <dbReference type="ARBA" id="ARBA00023204"/>
    </source>
</evidence>
<evidence type="ECO:0000259" key="8">
    <source>
        <dbReference type="Pfam" id="PF03167"/>
    </source>
</evidence>
<dbReference type="EMBL" id="RYZH01000006">
    <property type="protein sequence ID" value="RUL88924.1"/>
    <property type="molecule type" value="Genomic_DNA"/>
</dbReference>
<sequence length="227" mass="25438">MRTLDELIEAIHQEALRADFPIDEPVYEASGKDPRRPILFAGSLSAPICSFGRDLGKDEVKWGQPQIGAGGKLVRQGVYRKFIGEPTNDDPRLERALGHVLLSNTVPYKPPGNKAYSESVKARFRPFVAEFLAGHWSGNRVLSLGTEAFRWFSPYAEPGAADEFWNREDRYEAEFPCELVAKSDGGETEIRKPIVVCPLPHPSPLNQRWYPRFSGLLKARLDAIEAS</sequence>
<name>A0A432MNA5_9BACT</name>
<dbReference type="GO" id="GO:0006281">
    <property type="term" value="P:DNA repair"/>
    <property type="evidence" value="ECO:0007669"/>
    <property type="project" value="UniProtKB-KW"/>
</dbReference>
<dbReference type="RefSeq" id="WP_126724175.1">
    <property type="nucleotide sequence ID" value="NZ_RYZH01000006.1"/>
</dbReference>
<evidence type="ECO:0000256" key="2">
    <source>
        <dbReference type="ARBA" id="ARBA00022723"/>
    </source>
</evidence>
<reference evidence="9 10" key="1">
    <citation type="submission" date="2018-12" db="EMBL/GenBank/DDBJ databases">
        <authorList>
            <person name="Toschakov S.V."/>
        </authorList>
    </citation>
    <scope>NUCLEOTIDE SEQUENCE [LARGE SCALE GENOMIC DNA]</scope>
    <source>
        <strain evidence="9 10">GM2012</strain>
    </source>
</reference>
<proteinExistence type="predicted"/>
<keyword evidence="2" id="KW-0479">Metal-binding</keyword>
<evidence type="ECO:0000256" key="3">
    <source>
        <dbReference type="ARBA" id="ARBA00022763"/>
    </source>
</evidence>
<evidence type="ECO:0000313" key="9">
    <source>
        <dbReference type="EMBL" id="RUL88924.1"/>
    </source>
</evidence>
<protein>
    <submittedName>
        <fullName evidence="9">Uracil-DNA glycosylase</fullName>
    </submittedName>
</protein>
<comment type="caution">
    <text evidence="9">The sequence shown here is derived from an EMBL/GenBank/DDBJ whole genome shotgun (WGS) entry which is preliminary data.</text>
</comment>
<dbReference type="AlphaFoldDB" id="A0A432MNA5"/>
<dbReference type="Gene3D" id="3.40.470.10">
    <property type="entry name" value="Uracil-DNA glycosylase-like domain"/>
    <property type="match status" value="1"/>
</dbReference>